<dbReference type="Gramene" id="Solyc01g080500.2.1">
    <property type="protein sequence ID" value="Solyc01g080500.2.1.1"/>
    <property type="gene ID" value="Solyc01g080500.2"/>
</dbReference>
<reference evidence="2" key="1">
    <citation type="journal article" date="2012" name="Nature">
        <title>The tomato genome sequence provides insights into fleshy fruit evolution.</title>
        <authorList>
            <consortium name="Tomato Genome Consortium"/>
        </authorList>
    </citation>
    <scope>NUCLEOTIDE SEQUENCE [LARGE SCALE GENOMIC DNA]</scope>
    <source>
        <strain evidence="2">cv. Heinz 1706</strain>
    </source>
</reference>
<dbReference type="GeneID" id="101268511"/>
<evidence type="ECO:0000256" key="1">
    <source>
        <dbReference type="SAM" id="MobiDB-lite"/>
    </source>
</evidence>
<dbReference type="PANTHER" id="PTHR33670:SF11">
    <property type="match status" value="1"/>
</dbReference>
<gene>
    <name evidence="2" type="primary">LOC101268511</name>
</gene>
<dbReference type="OrthoDB" id="770116at2759"/>
<evidence type="ECO:0000313" key="2">
    <source>
        <dbReference type="EnsemblPlants" id="Solyc01g080500.2.1.1"/>
    </source>
</evidence>
<dbReference type="PANTHER" id="PTHR33670">
    <property type="entry name" value="SPLICING FACTOR, PROLINE- AND GLUTAMINE-RICH-LIKE"/>
    <property type="match status" value="1"/>
</dbReference>
<dbReference type="Proteomes" id="UP000004994">
    <property type="component" value="Chromosome 1"/>
</dbReference>
<proteinExistence type="predicted"/>
<accession>A0A3Q7F1J7</accession>
<keyword evidence="3" id="KW-1185">Reference proteome</keyword>
<dbReference type="InterPro" id="IPR028322">
    <property type="entry name" value="PNRC-like_rgn"/>
</dbReference>
<name>A0A3Q7F1J7_SOLLC</name>
<evidence type="ECO:0000313" key="3">
    <source>
        <dbReference type="Proteomes" id="UP000004994"/>
    </source>
</evidence>
<dbReference type="GO" id="GO:0016071">
    <property type="term" value="P:mRNA metabolic process"/>
    <property type="evidence" value="ECO:0007669"/>
    <property type="project" value="UniProtKB-ARBA"/>
</dbReference>
<organism evidence="2">
    <name type="scientific">Solanum lycopersicum</name>
    <name type="common">Tomato</name>
    <name type="synonym">Lycopersicon esculentum</name>
    <dbReference type="NCBI Taxonomy" id="4081"/>
    <lineage>
        <taxon>Eukaryota</taxon>
        <taxon>Viridiplantae</taxon>
        <taxon>Streptophyta</taxon>
        <taxon>Embryophyta</taxon>
        <taxon>Tracheophyta</taxon>
        <taxon>Spermatophyta</taxon>
        <taxon>Magnoliopsida</taxon>
        <taxon>eudicotyledons</taxon>
        <taxon>Gunneridae</taxon>
        <taxon>Pentapetalae</taxon>
        <taxon>asterids</taxon>
        <taxon>lamiids</taxon>
        <taxon>Solanales</taxon>
        <taxon>Solanaceae</taxon>
        <taxon>Solanoideae</taxon>
        <taxon>Solaneae</taxon>
        <taxon>Solanum</taxon>
        <taxon>Solanum subgen. Lycopersicon</taxon>
    </lineage>
</organism>
<dbReference type="PaxDb" id="4081-Solyc01g080500.2.1"/>
<dbReference type="Pfam" id="PF15365">
    <property type="entry name" value="PNRC"/>
    <property type="match status" value="1"/>
</dbReference>
<feature type="region of interest" description="Disordered" evidence="1">
    <location>
        <begin position="50"/>
        <end position="77"/>
    </location>
</feature>
<feature type="region of interest" description="Disordered" evidence="1">
    <location>
        <begin position="103"/>
        <end position="148"/>
    </location>
</feature>
<dbReference type="OMA" id="CLREPQA"/>
<dbReference type="KEGG" id="sly:101268511"/>
<reference evidence="2" key="2">
    <citation type="submission" date="2019-01" db="UniProtKB">
        <authorList>
            <consortium name="EnsemblPlants"/>
        </authorList>
    </citation>
    <scope>IDENTIFICATION</scope>
    <source>
        <strain evidence="2">cv. Heinz 1706</strain>
    </source>
</reference>
<dbReference type="AlphaFoldDB" id="A0A3Q7F1J7"/>
<sequence length="212" mass="23683">MGTEVLRPQNCLIDRFREPQPAAAFHRRKNNGYYNNNGYRKPVVRTEKKKLNSKIQNQSEPSISRRSEESKPVQIPGRVTPVVDGGIVMGQVMILRRGESLDSLNPNIRKENKTTSSGKKKKQPASGSGDELTTVYGTGRLGPEQPGMFPKNIRVGHTPTDVYAGSAFSNSPSPRSLPLPSFFNNMNNKKQVELTSFDDSASRDLRRLLRLE</sequence>
<protein>
    <submittedName>
        <fullName evidence="2">Uncharacterized protein</fullName>
    </submittedName>
</protein>
<dbReference type="RefSeq" id="XP_004229479.1">
    <property type="nucleotide sequence ID" value="XM_004229431.5"/>
</dbReference>
<dbReference type="InParanoid" id="A0A3Q7F1J7"/>
<dbReference type="EnsemblPlants" id="Solyc01g080500.2.1">
    <property type="protein sequence ID" value="Solyc01g080500.2.1.1"/>
    <property type="gene ID" value="Solyc01g080500.2"/>
</dbReference>